<evidence type="ECO:0000313" key="1">
    <source>
        <dbReference type="Proteomes" id="UP000035642"/>
    </source>
</evidence>
<protein>
    <submittedName>
        <fullName evidence="2">HAUS6 protein</fullName>
    </submittedName>
</protein>
<dbReference type="AlphaFoldDB" id="A0A0K0D5S3"/>
<sequence>LGETACNEMPLTAQRLEKYNIRILLHIPQEHSCIYFLVFILRMWKGVDHPVNRFQWRRMEKAGTLPYELLQKKKTVLDYHKSRLFNQDSVRVSVEF</sequence>
<accession>A0A0K0D5S3</accession>
<reference evidence="2" key="2">
    <citation type="submission" date="2017-02" db="UniProtKB">
        <authorList>
            <consortium name="WormBaseParasite"/>
        </authorList>
    </citation>
    <scope>IDENTIFICATION</scope>
</reference>
<reference evidence="1" key="1">
    <citation type="submission" date="2012-09" db="EMBL/GenBank/DDBJ databases">
        <authorList>
            <person name="Martin A.A."/>
        </authorList>
    </citation>
    <scope>NUCLEOTIDE SEQUENCE</scope>
</reference>
<keyword evidence="1" id="KW-1185">Reference proteome</keyword>
<evidence type="ECO:0000313" key="2">
    <source>
        <dbReference type="WBParaSite" id="ACAC_0000541801-mRNA-1"/>
    </source>
</evidence>
<dbReference type="WBParaSite" id="ACAC_0000541801-mRNA-1">
    <property type="protein sequence ID" value="ACAC_0000541801-mRNA-1"/>
    <property type="gene ID" value="ACAC_0000541801"/>
</dbReference>
<dbReference type="Proteomes" id="UP000035642">
    <property type="component" value="Unassembled WGS sequence"/>
</dbReference>
<proteinExistence type="predicted"/>
<organism evidence="1 2">
    <name type="scientific">Angiostrongylus cantonensis</name>
    <name type="common">Rat lungworm</name>
    <dbReference type="NCBI Taxonomy" id="6313"/>
    <lineage>
        <taxon>Eukaryota</taxon>
        <taxon>Metazoa</taxon>
        <taxon>Ecdysozoa</taxon>
        <taxon>Nematoda</taxon>
        <taxon>Chromadorea</taxon>
        <taxon>Rhabditida</taxon>
        <taxon>Rhabditina</taxon>
        <taxon>Rhabditomorpha</taxon>
        <taxon>Strongyloidea</taxon>
        <taxon>Metastrongylidae</taxon>
        <taxon>Angiostrongylus</taxon>
    </lineage>
</organism>
<name>A0A0K0D5S3_ANGCA</name>